<sequence length="422" mass="47467">MNDKTTNPAIPVLSNLNWDLWSMMIEGYMKQHDLYPFISSTQAEPTDVTELKSFNTRKMKASGVLQQYMGITNYQKFKTETTKDDPREMWLKLEGHYQSKAISNQWKVYNDFLALRFKGNDIESFISDITAQISRLNAVGLRIGIPKDFEIHEHLFCENILEKIPSGLVHTREVLIQNRPLLVDKLQTLLENRRLDDSTVKIKSEESAMKAVSKPSGSIEPECSNGTHNPNATSHPESRCFQLYPEQKARMLKKRAKSQAKAKKAEAAGDDSSTSSVAWHIVKRAFSVKLAPNTAYLDSGASHHMISDRNSFSTYRTDSKCKIELANGKTTTCPGIGYVYVKTESGQSMKLECLHVPQLVGNLISEGRLFRRGCDRVRTGPLTANLVNEGETLFKINLTDQDVFVMNLEIVKGGRGIQATNP</sequence>
<comment type="caution">
    <text evidence="3">The sequence shown here is derived from an EMBL/GenBank/DDBJ whole genome shotgun (WGS) entry which is preliminary data.</text>
</comment>
<gene>
    <name evidence="3" type="ORF">PGT21_050257</name>
</gene>
<keyword evidence="4" id="KW-1185">Reference proteome</keyword>
<dbReference type="OrthoDB" id="2504515at2759"/>
<dbReference type="Pfam" id="PF22936">
    <property type="entry name" value="Pol_BBD"/>
    <property type="match status" value="1"/>
</dbReference>
<evidence type="ECO:0000259" key="2">
    <source>
        <dbReference type="Pfam" id="PF22936"/>
    </source>
</evidence>
<evidence type="ECO:0000256" key="1">
    <source>
        <dbReference type="SAM" id="MobiDB-lite"/>
    </source>
</evidence>
<protein>
    <recommendedName>
        <fullName evidence="2">Retrovirus-related Pol polyprotein from transposon TNT 1-94-like beta-barrel domain-containing protein</fullName>
    </recommendedName>
</protein>
<accession>A0A5B0QCV3</accession>
<feature type="compositionally biased region" description="Polar residues" evidence="1">
    <location>
        <begin position="224"/>
        <end position="235"/>
    </location>
</feature>
<dbReference type="EMBL" id="VSWC01000027">
    <property type="protein sequence ID" value="KAA1110912.1"/>
    <property type="molecule type" value="Genomic_DNA"/>
</dbReference>
<reference evidence="3 4" key="1">
    <citation type="submission" date="2019-05" db="EMBL/GenBank/DDBJ databases">
        <title>Emergence of the Ug99 lineage of the wheat stem rust pathogen through somatic hybridization.</title>
        <authorList>
            <person name="Li F."/>
            <person name="Upadhyaya N.M."/>
            <person name="Sperschneider J."/>
            <person name="Matny O."/>
            <person name="Nguyen-Phuc H."/>
            <person name="Mago R."/>
            <person name="Raley C."/>
            <person name="Miller M.E."/>
            <person name="Silverstein K.A.T."/>
            <person name="Henningsen E."/>
            <person name="Hirsch C.D."/>
            <person name="Visser B."/>
            <person name="Pretorius Z.A."/>
            <person name="Steffenson B.J."/>
            <person name="Schwessinger B."/>
            <person name="Dodds P.N."/>
            <person name="Figueroa M."/>
        </authorList>
    </citation>
    <scope>NUCLEOTIDE SEQUENCE [LARGE SCALE GENOMIC DNA]</scope>
    <source>
        <strain evidence="3">21-0</strain>
    </source>
</reference>
<dbReference type="Pfam" id="PF14223">
    <property type="entry name" value="Retrotran_gag_2"/>
    <property type="match status" value="1"/>
</dbReference>
<feature type="domain" description="Retrovirus-related Pol polyprotein from transposon TNT 1-94-like beta-barrel" evidence="2">
    <location>
        <begin position="296"/>
        <end position="374"/>
    </location>
</feature>
<feature type="region of interest" description="Disordered" evidence="1">
    <location>
        <begin position="206"/>
        <end position="239"/>
    </location>
</feature>
<dbReference type="InterPro" id="IPR054722">
    <property type="entry name" value="PolX-like_BBD"/>
</dbReference>
<dbReference type="Proteomes" id="UP000324748">
    <property type="component" value="Unassembled WGS sequence"/>
</dbReference>
<name>A0A5B0QCV3_PUCGR</name>
<evidence type="ECO:0000313" key="4">
    <source>
        <dbReference type="Proteomes" id="UP000324748"/>
    </source>
</evidence>
<dbReference type="AlphaFoldDB" id="A0A5B0QCV3"/>
<evidence type="ECO:0000313" key="3">
    <source>
        <dbReference type="EMBL" id="KAA1110912.1"/>
    </source>
</evidence>
<organism evidence="3 4">
    <name type="scientific">Puccinia graminis f. sp. tritici</name>
    <dbReference type="NCBI Taxonomy" id="56615"/>
    <lineage>
        <taxon>Eukaryota</taxon>
        <taxon>Fungi</taxon>
        <taxon>Dikarya</taxon>
        <taxon>Basidiomycota</taxon>
        <taxon>Pucciniomycotina</taxon>
        <taxon>Pucciniomycetes</taxon>
        <taxon>Pucciniales</taxon>
        <taxon>Pucciniaceae</taxon>
        <taxon>Puccinia</taxon>
    </lineage>
</organism>
<proteinExistence type="predicted"/>